<dbReference type="EMBL" id="CAKMUD010000091">
    <property type="protein sequence ID" value="CAH1598588.1"/>
    <property type="molecule type" value="Genomic_DNA"/>
</dbReference>
<reference evidence="1" key="1">
    <citation type="submission" date="2022-01" db="EMBL/GenBank/DDBJ databases">
        <authorList>
            <person name="Lagorce A."/>
        </authorList>
    </citation>
    <scope>NUCLEOTIDE SEQUENCE</scope>
    <source>
        <strain evidence="1">Th15_F1_A12</strain>
    </source>
</reference>
<evidence type="ECO:0000313" key="2">
    <source>
        <dbReference type="Proteomes" id="UP001295462"/>
    </source>
</evidence>
<gene>
    <name evidence="1" type="ORF">THF1A12_370020</name>
</gene>
<comment type="caution">
    <text evidence="1">The sequence shown here is derived from an EMBL/GenBank/DDBJ whole genome shotgun (WGS) entry which is preliminary data.</text>
</comment>
<protein>
    <submittedName>
        <fullName evidence="1">Uncharacterized protein</fullName>
    </submittedName>
</protein>
<sequence>MYSAPFTAQADRKVNILLRLLFQNEFLADTLSLITTTTIKE</sequence>
<dbReference type="Proteomes" id="UP001295462">
    <property type="component" value="Unassembled WGS sequence"/>
</dbReference>
<accession>A0AAU9QQ89</accession>
<name>A0AAU9QQ89_9VIBR</name>
<evidence type="ECO:0000313" key="1">
    <source>
        <dbReference type="EMBL" id="CAH1598588.1"/>
    </source>
</evidence>
<proteinExistence type="predicted"/>
<organism evidence="1 2">
    <name type="scientific">Vibrio jasicida</name>
    <dbReference type="NCBI Taxonomy" id="766224"/>
    <lineage>
        <taxon>Bacteria</taxon>
        <taxon>Pseudomonadati</taxon>
        <taxon>Pseudomonadota</taxon>
        <taxon>Gammaproteobacteria</taxon>
        <taxon>Vibrionales</taxon>
        <taxon>Vibrionaceae</taxon>
        <taxon>Vibrio</taxon>
    </lineage>
</organism>
<dbReference type="AlphaFoldDB" id="A0AAU9QQ89"/>